<name>A0A7N2KVL4_QUELO</name>
<dbReference type="Gramene" id="QL02p029244:mrna">
    <property type="protein sequence ID" value="QL02p029244:mrna"/>
    <property type="gene ID" value="QL02p029244"/>
</dbReference>
<sequence>MLNAVHAKIAECQRQILLAGEMVEEAKHSLGLDVDGIKDGDAFLEKESEEIDRNEERVESIKAAFISALLRIVFGVTFRYTIRRDLDNIQLKTGTSAAFGFVKGLAMLGSGPP</sequence>
<dbReference type="PANTHER" id="PTHR36383">
    <property type="entry name" value="OS09G0529350 PROTEIN"/>
    <property type="match status" value="1"/>
</dbReference>
<proteinExistence type="predicted"/>
<dbReference type="AlphaFoldDB" id="A0A7N2KVL4"/>
<dbReference type="InParanoid" id="A0A7N2KVL4"/>
<dbReference type="PANTHER" id="PTHR36383:SF1">
    <property type="entry name" value="PROTEIN, PUTATIVE-RELATED"/>
    <property type="match status" value="1"/>
</dbReference>
<evidence type="ECO:0000313" key="1">
    <source>
        <dbReference type="EnsemblPlants" id="QL02p029244:mrna"/>
    </source>
</evidence>
<dbReference type="Proteomes" id="UP000594261">
    <property type="component" value="Chromosome 2"/>
</dbReference>
<protein>
    <submittedName>
        <fullName evidence="1">Uncharacterized protein</fullName>
    </submittedName>
</protein>
<reference evidence="1" key="2">
    <citation type="submission" date="2021-01" db="UniProtKB">
        <authorList>
            <consortium name="EnsemblPlants"/>
        </authorList>
    </citation>
    <scope>IDENTIFICATION</scope>
</reference>
<accession>A0A7N2KVL4</accession>
<organism evidence="1 2">
    <name type="scientific">Quercus lobata</name>
    <name type="common">Valley oak</name>
    <dbReference type="NCBI Taxonomy" id="97700"/>
    <lineage>
        <taxon>Eukaryota</taxon>
        <taxon>Viridiplantae</taxon>
        <taxon>Streptophyta</taxon>
        <taxon>Embryophyta</taxon>
        <taxon>Tracheophyta</taxon>
        <taxon>Spermatophyta</taxon>
        <taxon>Magnoliopsida</taxon>
        <taxon>eudicotyledons</taxon>
        <taxon>Gunneridae</taxon>
        <taxon>Pentapetalae</taxon>
        <taxon>rosids</taxon>
        <taxon>fabids</taxon>
        <taxon>Fagales</taxon>
        <taxon>Fagaceae</taxon>
        <taxon>Quercus</taxon>
    </lineage>
</organism>
<dbReference type="EnsemblPlants" id="QL02p029244:mrna">
    <property type="protein sequence ID" value="QL02p029244:mrna"/>
    <property type="gene ID" value="QL02p029244"/>
</dbReference>
<keyword evidence="2" id="KW-1185">Reference proteome</keyword>
<evidence type="ECO:0000313" key="2">
    <source>
        <dbReference type="Proteomes" id="UP000594261"/>
    </source>
</evidence>
<reference evidence="2" key="1">
    <citation type="journal article" date="2016" name="G3 (Bethesda)">
        <title>First Draft Assembly and Annotation of the Genome of a California Endemic Oak Quercus lobata Nee (Fagaceae).</title>
        <authorList>
            <person name="Sork V.L."/>
            <person name="Fitz-Gibbon S.T."/>
            <person name="Puiu D."/>
            <person name="Crepeau M."/>
            <person name="Gugger P.F."/>
            <person name="Sherman R."/>
            <person name="Stevens K."/>
            <person name="Langley C.H."/>
            <person name="Pellegrini M."/>
            <person name="Salzberg S.L."/>
        </authorList>
    </citation>
    <scope>NUCLEOTIDE SEQUENCE [LARGE SCALE GENOMIC DNA]</scope>
    <source>
        <strain evidence="2">cv. SW786</strain>
    </source>
</reference>